<dbReference type="AlphaFoldDB" id="A0A0D6XTC4"/>
<dbReference type="EMBL" id="UHDT01000001">
    <property type="protein sequence ID" value="SUM56797.1"/>
    <property type="molecule type" value="Genomic_DNA"/>
</dbReference>
<evidence type="ECO:0000313" key="1">
    <source>
        <dbReference type="EMBL" id="KIX91695.1"/>
    </source>
</evidence>
<dbReference type="Gene3D" id="3.20.10.10">
    <property type="entry name" value="D-amino Acid Aminotransferase, subunit A, domain 2"/>
    <property type="match status" value="1"/>
</dbReference>
<dbReference type="RefSeq" id="WP_044358708.1">
    <property type="nucleotide sequence ID" value="NZ_JXWY01000005.1"/>
</dbReference>
<reference evidence="1 3" key="1">
    <citation type="submission" date="2015-01" db="EMBL/GenBank/DDBJ databases">
        <authorList>
            <person name="Guo J."/>
        </authorList>
    </citation>
    <scope>NUCLEOTIDE SEQUENCE [LARGE SCALE GENOMIC DNA]</scope>
    <source>
        <strain evidence="1 3">DSM 22147</strain>
    </source>
</reference>
<dbReference type="InterPro" id="IPR043132">
    <property type="entry name" value="BCAT-like_C"/>
</dbReference>
<evidence type="ECO:0000313" key="2">
    <source>
        <dbReference type="EMBL" id="SUM56797.1"/>
    </source>
</evidence>
<dbReference type="Proteomes" id="UP000032366">
    <property type="component" value="Unassembled WGS sequence"/>
</dbReference>
<keyword evidence="2" id="KW-0456">Lyase</keyword>
<dbReference type="GO" id="GO:0008696">
    <property type="term" value="F:4-amino-4-deoxychorismate lyase activity"/>
    <property type="evidence" value="ECO:0007669"/>
    <property type="project" value="UniProtKB-EC"/>
</dbReference>
<evidence type="ECO:0000313" key="4">
    <source>
        <dbReference type="Proteomes" id="UP000254100"/>
    </source>
</evidence>
<dbReference type="EC" id="4.1.3.38" evidence="2"/>
<keyword evidence="3" id="KW-1185">Reference proteome</keyword>
<name>A0A0D6XTC4_9STAP</name>
<proteinExistence type="predicted"/>
<dbReference type="EMBL" id="JXWY01000005">
    <property type="protein sequence ID" value="KIX91695.1"/>
    <property type="molecule type" value="Genomic_DNA"/>
</dbReference>
<dbReference type="OrthoDB" id="2407490at2"/>
<dbReference type="STRING" id="569857.TP70_01095"/>
<evidence type="ECO:0000313" key="3">
    <source>
        <dbReference type="Proteomes" id="UP000032366"/>
    </source>
</evidence>
<accession>A0A0D6XTC4</accession>
<sequence>MYLFETMRLENGHIPRETYHHKRIERSAHNLAIPFSTIKWQQLIDDIKVTHAQGCYRLKVMLSEAGVLSSELGALTDKPHMTACLVQMADDIPQWQRVNKTSERAFLQHHHQTDLVLFTNEHGKLLEFDIGNFVMEWQGQLCTPRYQNDFLRGCMRQALLDNGEIVEADLTIDALAQAVEQHDKIWMINSLRAWVPVVFSHIDR</sequence>
<reference evidence="2 4" key="2">
    <citation type="submission" date="2018-06" db="EMBL/GenBank/DDBJ databases">
        <authorList>
            <consortium name="Pathogen Informatics"/>
            <person name="Doyle S."/>
        </authorList>
    </citation>
    <scope>NUCLEOTIDE SEQUENCE [LARGE SCALE GENOMIC DNA]</scope>
    <source>
        <strain evidence="2 4">NCTC13832</strain>
    </source>
</reference>
<dbReference type="SUPFAM" id="SSF56752">
    <property type="entry name" value="D-aminoacid aminotransferase-like PLP-dependent enzymes"/>
    <property type="match status" value="1"/>
</dbReference>
<dbReference type="InterPro" id="IPR036038">
    <property type="entry name" value="Aminotransferase-like"/>
</dbReference>
<dbReference type="InterPro" id="IPR043131">
    <property type="entry name" value="BCAT-like_N"/>
</dbReference>
<dbReference type="Proteomes" id="UP000254100">
    <property type="component" value="Unassembled WGS sequence"/>
</dbReference>
<organism evidence="2 4">
    <name type="scientific">Staphylococcus microti</name>
    <dbReference type="NCBI Taxonomy" id="569857"/>
    <lineage>
        <taxon>Bacteria</taxon>
        <taxon>Bacillati</taxon>
        <taxon>Bacillota</taxon>
        <taxon>Bacilli</taxon>
        <taxon>Bacillales</taxon>
        <taxon>Staphylococcaceae</taxon>
        <taxon>Staphylococcus</taxon>
    </lineage>
</organism>
<protein>
    <submittedName>
        <fullName evidence="2">Aminodeoxychorismate lyase</fullName>
        <ecNumber evidence="2">4.1.3.38</ecNumber>
    </submittedName>
</protein>
<dbReference type="Gene3D" id="3.30.470.10">
    <property type="match status" value="1"/>
</dbReference>
<gene>
    <name evidence="2" type="ORF">NCTC13832_00455</name>
    <name evidence="1" type="ORF">TP70_01095</name>
</gene>
<dbReference type="Pfam" id="PF01063">
    <property type="entry name" value="Aminotran_4"/>
    <property type="match status" value="1"/>
</dbReference>
<dbReference type="InterPro" id="IPR001544">
    <property type="entry name" value="Aminotrans_IV"/>
</dbReference>